<dbReference type="EMBL" id="JH413835">
    <property type="protein sequence ID" value="EHL30138.1"/>
    <property type="molecule type" value="Genomic_DNA"/>
</dbReference>
<accession>G9ERG9</accession>
<feature type="transmembrane region" description="Helical" evidence="1">
    <location>
        <begin position="117"/>
        <end position="140"/>
    </location>
</feature>
<dbReference type="eggNOG" id="ENOG5030ZW9">
    <property type="taxonomic scope" value="Bacteria"/>
</dbReference>
<reference evidence="3 4" key="1">
    <citation type="journal article" date="2011" name="BMC Genomics">
        <title>Insight into cross-talk between intra-amoebal pathogens.</title>
        <authorList>
            <person name="Gimenez G."/>
            <person name="Bertelli C."/>
            <person name="Moliner C."/>
            <person name="Robert C."/>
            <person name="Raoult D."/>
            <person name="Fournier P.E."/>
            <person name="Greub G."/>
        </authorList>
    </citation>
    <scope>NUCLEOTIDE SEQUENCE [LARGE SCALE GENOMIC DNA]</scope>
    <source>
        <strain evidence="3 4">LLAP12</strain>
    </source>
</reference>
<sequence>MQGTLKKRLNHCNAQIDEIFNGFELNETFKQQIQEIKNYYYEIVVADDELIEFYEVYVASLQAVKKGEITLEDALKDIKKNAAAREYDVDIENLLQIVAMTFLFVMSTFLYLSLCPLVAPCFILHPLLGLTALILLTELFTMGMLSLTKELIEFESTLPIEAEREREIDVVSFFKPVAQSEKTMAAEKKENTDDLSCAQSF</sequence>
<evidence type="ECO:0000259" key="2">
    <source>
        <dbReference type="Pfam" id="PF18688"/>
    </source>
</evidence>
<dbReference type="STRING" id="658187.LDG_7884"/>
<keyword evidence="4" id="KW-1185">Reference proteome</keyword>
<dbReference type="Proteomes" id="UP000002770">
    <property type="component" value="Unassembled WGS sequence"/>
</dbReference>
<name>G9ERG9_9GAMM</name>
<dbReference type="OrthoDB" id="5637654at2"/>
<keyword evidence="1" id="KW-0472">Membrane</keyword>
<evidence type="ECO:0000313" key="4">
    <source>
        <dbReference type="Proteomes" id="UP000002770"/>
    </source>
</evidence>
<evidence type="ECO:0000313" key="3">
    <source>
        <dbReference type="EMBL" id="EHL30138.1"/>
    </source>
</evidence>
<feature type="transmembrane region" description="Helical" evidence="1">
    <location>
        <begin position="94"/>
        <end position="111"/>
    </location>
</feature>
<keyword evidence="1" id="KW-1133">Transmembrane helix</keyword>
<organism evidence="3 4">
    <name type="scientific">Legionella drancourtii LLAP12</name>
    <dbReference type="NCBI Taxonomy" id="658187"/>
    <lineage>
        <taxon>Bacteria</taxon>
        <taxon>Pseudomonadati</taxon>
        <taxon>Pseudomonadota</taxon>
        <taxon>Gammaproteobacteria</taxon>
        <taxon>Legionellales</taxon>
        <taxon>Legionellaceae</taxon>
        <taxon>Legionella</taxon>
    </lineage>
</organism>
<evidence type="ECO:0000256" key="1">
    <source>
        <dbReference type="SAM" id="Phobius"/>
    </source>
</evidence>
<dbReference type="RefSeq" id="WP_006871775.1">
    <property type="nucleotide sequence ID" value="NZ_JH413835.1"/>
</dbReference>
<keyword evidence="1" id="KW-0812">Transmembrane</keyword>
<dbReference type="Pfam" id="PF18688">
    <property type="entry name" value="DUF5638"/>
    <property type="match status" value="1"/>
</dbReference>
<dbReference type="HOGENOM" id="CLU_1358990_0_0_6"/>
<feature type="domain" description="DUF5638" evidence="2">
    <location>
        <begin position="2"/>
        <end position="98"/>
    </location>
</feature>
<protein>
    <recommendedName>
        <fullName evidence="2">DUF5638 domain-containing protein</fullName>
    </recommendedName>
</protein>
<proteinExistence type="predicted"/>
<dbReference type="InterPro" id="IPR040737">
    <property type="entry name" value="DUF5638"/>
</dbReference>
<gene>
    <name evidence="3" type="ORF">LDG_7884</name>
</gene>
<dbReference type="InParanoid" id="G9ERG9"/>
<dbReference type="AlphaFoldDB" id="G9ERG9"/>